<name>A0ACB6RC39_9PLEO</name>
<gene>
    <name evidence="1" type="ORF">BDR25DRAFT_68072</name>
</gene>
<evidence type="ECO:0000313" key="2">
    <source>
        <dbReference type="Proteomes" id="UP000799755"/>
    </source>
</evidence>
<keyword evidence="2" id="KW-1185">Reference proteome</keyword>
<comment type="caution">
    <text evidence="1">The sequence shown here is derived from an EMBL/GenBank/DDBJ whole genome shotgun (WGS) entry which is preliminary data.</text>
</comment>
<proteinExistence type="predicted"/>
<dbReference type="EMBL" id="MU003494">
    <property type="protein sequence ID" value="KAF2476657.1"/>
    <property type="molecule type" value="Genomic_DNA"/>
</dbReference>
<sequence>MPFLDYWISLTPWSTGCATLLLPLVTGGFASFTVHVRCPAASSKDPRSNPETQIAHYAYRPATPHVLSAVDSYSLYLSLPG</sequence>
<accession>A0ACB6RC39</accession>
<reference evidence="1" key="1">
    <citation type="journal article" date="2020" name="Stud. Mycol.">
        <title>101 Dothideomycetes genomes: a test case for predicting lifestyles and emergence of pathogens.</title>
        <authorList>
            <person name="Haridas S."/>
            <person name="Albert R."/>
            <person name="Binder M."/>
            <person name="Bloem J."/>
            <person name="Labutti K."/>
            <person name="Salamov A."/>
            <person name="Andreopoulos B."/>
            <person name="Baker S."/>
            <person name="Barry K."/>
            <person name="Bills G."/>
            <person name="Bluhm B."/>
            <person name="Cannon C."/>
            <person name="Castanera R."/>
            <person name="Culley D."/>
            <person name="Daum C."/>
            <person name="Ezra D."/>
            <person name="Gonzalez J."/>
            <person name="Henrissat B."/>
            <person name="Kuo A."/>
            <person name="Liang C."/>
            <person name="Lipzen A."/>
            <person name="Lutzoni F."/>
            <person name="Magnuson J."/>
            <person name="Mondo S."/>
            <person name="Nolan M."/>
            <person name="Ohm R."/>
            <person name="Pangilinan J."/>
            <person name="Park H.-J."/>
            <person name="Ramirez L."/>
            <person name="Alfaro M."/>
            <person name="Sun H."/>
            <person name="Tritt A."/>
            <person name="Yoshinaga Y."/>
            <person name="Zwiers L.-H."/>
            <person name="Turgeon B."/>
            <person name="Goodwin S."/>
            <person name="Spatafora J."/>
            <person name="Crous P."/>
            <person name="Grigoriev I."/>
        </authorList>
    </citation>
    <scope>NUCLEOTIDE SEQUENCE</scope>
    <source>
        <strain evidence="1">ATCC 200398</strain>
    </source>
</reference>
<evidence type="ECO:0000313" key="1">
    <source>
        <dbReference type="EMBL" id="KAF2476657.1"/>
    </source>
</evidence>
<organism evidence="1 2">
    <name type="scientific">Lindgomyces ingoldianus</name>
    <dbReference type="NCBI Taxonomy" id="673940"/>
    <lineage>
        <taxon>Eukaryota</taxon>
        <taxon>Fungi</taxon>
        <taxon>Dikarya</taxon>
        <taxon>Ascomycota</taxon>
        <taxon>Pezizomycotina</taxon>
        <taxon>Dothideomycetes</taxon>
        <taxon>Pleosporomycetidae</taxon>
        <taxon>Pleosporales</taxon>
        <taxon>Lindgomycetaceae</taxon>
        <taxon>Lindgomyces</taxon>
    </lineage>
</organism>
<protein>
    <submittedName>
        <fullName evidence="1">Uncharacterized protein</fullName>
    </submittedName>
</protein>
<dbReference type="Proteomes" id="UP000799755">
    <property type="component" value="Unassembled WGS sequence"/>
</dbReference>